<dbReference type="Proteomes" id="UP001162060">
    <property type="component" value="Unassembled WGS sequence"/>
</dbReference>
<dbReference type="EMBL" id="CAKLBY020000189">
    <property type="protein sequence ID" value="CAK7932433.1"/>
    <property type="molecule type" value="Genomic_DNA"/>
</dbReference>
<proteinExistence type="predicted"/>
<evidence type="ECO:0000313" key="2">
    <source>
        <dbReference type="Proteomes" id="UP001162060"/>
    </source>
</evidence>
<evidence type="ECO:0000313" key="1">
    <source>
        <dbReference type="EMBL" id="CAK7932433.1"/>
    </source>
</evidence>
<reference evidence="1" key="1">
    <citation type="submission" date="2024-01" db="EMBL/GenBank/DDBJ databases">
        <authorList>
            <person name="Webb A."/>
        </authorList>
    </citation>
    <scope>NUCLEOTIDE SEQUENCE</scope>
    <source>
        <strain evidence="1">Pm1</strain>
    </source>
</reference>
<comment type="caution">
    <text evidence="1">The sequence shown here is derived from an EMBL/GenBank/DDBJ whole genome shotgun (WGS) entry which is preliminary data.</text>
</comment>
<name>A0AAV1UFK9_9STRA</name>
<accession>A0AAV1UFK9</accession>
<organism evidence="1 2">
    <name type="scientific">Peronospora matthiolae</name>
    <dbReference type="NCBI Taxonomy" id="2874970"/>
    <lineage>
        <taxon>Eukaryota</taxon>
        <taxon>Sar</taxon>
        <taxon>Stramenopiles</taxon>
        <taxon>Oomycota</taxon>
        <taxon>Peronosporomycetes</taxon>
        <taxon>Peronosporales</taxon>
        <taxon>Peronosporaceae</taxon>
        <taxon>Peronospora</taxon>
    </lineage>
</organism>
<sequence length="88" mass="10425">MERNSTTDLVVDSLDGVRNSFAKSRLRSVRVGIEWSEDIKVDVLVQYLVGMAQAYYRRQVRSWWFESQNLEHSMQRLLHTFNTKTSRT</sequence>
<dbReference type="AlphaFoldDB" id="A0AAV1UFK9"/>
<gene>
    <name evidence="1" type="ORF">PM001_LOCUS17583</name>
</gene>
<protein>
    <submittedName>
        <fullName evidence="1">Uncharacterized protein</fullName>
    </submittedName>
</protein>